<protein>
    <submittedName>
        <fullName evidence="2">Uncharacterized protein</fullName>
    </submittedName>
</protein>
<keyword evidence="1" id="KW-0472">Membrane</keyword>
<dbReference type="AlphaFoldDB" id="A0A1R2C127"/>
<organism evidence="2 3">
    <name type="scientific">Stentor coeruleus</name>
    <dbReference type="NCBI Taxonomy" id="5963"/>
    <lineage>
        <taxon>Eukaryota</taxon>
        <taxon>Sar</taxon>
        <taxon>Alveolata</taxon>
        <taxon>Ciliophora</taxon>
        <taxon>Postciliodesmatophora</taxon>
        <taxon>Heterotrichea</taxon>
        <taxon>Heterotrichida</taxon>
        <taxon>Stentoridae</taxon>
        <taxon>Stentor</taxon>
    </lineage>
</organism>
<keyword evidence="3" id="KW-1185">Reference proteome</keyword>
<evidence type="ECO:0000313" key="3">
    <source>
        <dbReference type="Proteomes" id="UP000187209"/>
    </source>
</evidence>
<proteinExistence type="predicted"/>
<evidence type="ECO:0000256" key="1">
    <source>
        <dbReference type="SAM" id="Phobius"/>
    </source>
</evidence>
<sequence>MSEIIIFNLDNITTLFEDAILTVYIFIKSKPPCHIIFIYIVLYFLLTKFINIIKRKDYKINYKIIDEQNEDSIDSVVKNSIKELISTLDNIKKNKETDRKPEYSKKFEITIKEISMMQDMYSEFQDEIIDSHQSIISSFRLPVMK</sequence>
<gene>
    <name evidence="2" type="ORF">SteCoe_16444</name>
</gene>
<keyword evidence="1" id="KW-0812">Transmembrane</keyword>
<reference evidence="2 3" key="1">
    <citation type="submission" date="2016-11" db="EMBL/GenBank/DDBJ databases">
        <title>The macronuclear genome of Stentor coeruleus: a giant cell with tiny introns.</title>
        <authorList>
            <person name="Slabodnick M."/>
            <person name="Ruby J.G."/>
            <person name="Reiff S.B."/>
            <person name="Swart E.C."/>
            <person name="Gosai S."/>
            <person name="Prabakaran S."/>
            <person name="Witkowska E."/>
            <person name="Larue G.E."/>
            <person name="Fisher S."/>
            <person name="Freeman R.M."/>
            <person name="Gunawardena J."/>
            <person name="Chu W."/>
            <person name="Stover N.A."/>
            <person name="Gregory B.D."/>
            <person name="Nowacki M."/>
            <person name="Derisi J."/>
            <person name="Roy S.W."/>
            <person name="Marshall W.F."/>
            <person name="Sood P."/>
        </authorList>
    </citation>
    <scope>NUCLEOTIDE SEQUENCE [LARGE SCALE GENOMIC DNA]</scope>
    <source>
        <strain evidence="2">WM001</strain>
    </source>
</reference>
<name>A0A1R2C127_9CILI</name>
<comment type="caution">
    <text evidence="2">The sequence shown here is derived from an EMBL/GenBank/DDBJ whole genome shotgun (WGS) entry which is preliminary data.</text>
</comment>
<keyword evidence="1" id="KW-1133">Transmembrane helix</keyword>
<accession>A0A1R2C127</accession>
<evidence type="ECO:0000313" key="2">
    <source>
        <dbReference type="EMBL" id="OMJ82743.1"/>
    </source>
</evidence>
<dbReference type="Proteomes" id="UP000187209">
    <property type="component" value="Unassembled WGS sequence"/>
</dbReference>
<dbReference type="EMBL" id="MPUH01000328">
    <property type="protein sequence ID" value="OMJ82743.1"/>
    <property type="molecule type" value="Genomic_DNA"/>
</dbReference>
<feature type="transmembrane region" description="Helical" evidence="1">
    <location>
        <begin position="34"/>
        <end position="53"/>
    </location>
</feature>